<evidence type="ECO:0000313" key="3">
    <source>
        <dbReference type="Proteomes" id="UP001213000"/>
    </source>
</evidence>
<name>A0AAD5VP57_9AGAR</name>
<evidence type="ECO:0000313" key="2">
    <source>
        <dbReference type="EMBL" id="KAJ3565684.1"/>
    </source>
</evidence>
<dbReference type="EMBL" id="JANIEX010000548">
    <property type="protein sequence ID" value="KAJ3565684.1"/>
    <property type="molecule type" value="Genomic_DNA"/>
</dbReference>
<reference evidence="2" key="1">
    <citation type="submission" date="2022-07" db="EMBL/GenBank/DDBJ databases">
        <title>Genome Sequence of Leucocoprinus birnbaumii.</title>
        <authorList>
            <person name="Buettner E."/>
        </authorList>
    </citation>
    <scope>NUCLEOTIDE SEQUENCE</scope>
    <source>
        <strain evidence="2">VT141</strain>
    </source>
</reference>
<dbReference type="Proteomes" id="UP001213000">
    <property type="component" value="Unassembled WGS sequence"/>
</dbReference>
<organism evidence="2 3">
    <name type="scientific">Leucocoprinus birnbaumii</name>
    <dbReference type="NCBI Taxonomy" id="56174"/>
    <lineage>
        <taxon>Eukaryota</taxon>
        <taxon>Fungi</taxon>
        <taxon>Dikarya</taxon>
        <taxon>Basidiomycota</taxon>
        <taxon>Agaricomycotina</taxon>
        <taxon>Agaricomycetes</taxon>
        <taxon>Agaricomycetidae</taxon>
        <taxon>Agaricales</taxon>
        <taxon>Agaricineae</taxon>
        <taxon>Agaricaceae</taxon>
        <taxon>Leucocoprinus</taxon>
    </lineage>
</organism>
<keyword evidence="3" id="KW-1185">Reference proteome</keyword>
<dbReference type="AlphaFoldDB" id="A0AAD5VP57"/>
<comment type="caution">
    <text evidence="2">The sequence shown here is derived from an EMBL/GenBank/DDBJ whole genome shotgun (WGS) entry which is preliminary data.</text>
</comment>
<evidence type="ECO:0000256" key="1">
    <source>
        <dbReference type="SAM" id="MobiDB-lite"/>
    </source>
</evidence>
<feature type="region of interest" description="Disordered" evidence="1">
    <location>
        <begin position="269"/>
        <end position="297"/>
    </location>
</feature>
<gene>
    <name evidence="2" type="ORF">NP233_g7474</name>
</gene>
<feature type="region of interest" description="Disordered" evidence="1">
    <location>
        <begin position="75"/>
        <end position="97"/>
    </location>
</feature>
<accession>A0AAD5VP57</accession>
<sequence>MPAGPVYNNFAPGIANSINNQVGDQGQYSTSGEAQANIVRTLLQSAPQERTGEFVGAVFGNIASYNPEEVFGQRNGNSTWFPPQQSHGQRHGNSVDASFSAQSRFKTMDTAQASPTSPTRGPCRVDTSAPVFVNEMTTSPQQMSGYPANALMPNVPNQSATYWAHQPVVAAAQRQRAATMPTMQNTQTPFPQAYLEPSSGYQGRIDSAPFTASPNSHCSNHGTDVESANVVRDEVESQTDSGKHSHIPPVDPVEWGKWVAYNDWLARGKPEVPSGQSSPIETAQPDGSIGRISAPIPRRFDTAGTSLYLPTPEPEVFDTVGSIDGRVPIVRHRPVMREGSPMQE</sequence>
<proteinExistence type="predicted"/>
<protein>
    <submittedName>
        <fullName evidence="2">Uncharacterized protein</fullName>
    </submittedName>
</protein>